<keyword evidence="3" id="KW-1185">Reference proteome</keyword>
<dbReference type="PATRIC" id="fig|190650.5.peg.154"/>
<evidence type="ECO:0000313" key="3">
    <source>
        <dbReference type="Proteomes" id="UP000001816"/>
    </source>
</evidence>
<dbReference type="CDD" id="cd07262">
    <property type="entry name" value="VOC_like"/>
    <property type="match status" value="1"/>
</dbReference>
<proteinExistence type="predicted"/>
<dbReference type="HOGENOM" id="CLU_046006_6_0_5"/>
<dbReference type="InterPro" id="IPR029068">
    <property type="entry name" value="Glyas_Bleomycin-R_OHBP_Dase"/>
</dbReference>
<dbReference type="eggNOG" id="COG0346">
    <property type="taxonomic scope" value="Bacteria"/>
</dbReference>
<evidence type="ECO:0000313" key="2">
    <source>
        <dbReference type="EMBL" id="AAK22145.1"/>
    </source>
</evidence>
<dbReference type="KEGG" id="ccr:CC_0158"/>
<name>Q9ABR6_CAUVC</name>
<accession>Q9ABR6</accession>
<dbReference type="SMR" id="Q9ABR6"/>
<organism evidence="2 3">
    <name type="scientific">Caulobacter vibrioides (strain ATCC 19089 / CIP 103742 / CB 15)</name>
    <name type="common">Caulobacter crescentus</name>
    <dbReference type="NCBI Taxonomy" id="190650"/>
    <lineage>
        <taxon>Bacteria</taxon>
        <taxon>Pseudomonadati</taxon>
        <taxon>Pseudomonadota</taxon>
        <taxon>Alphaproteobacteria</taxon>
        <taxon>Caulobacterales</taxon>
        <taxon>Caulobacteraceae</taxon>
        <taxon>Caulobacter</taxon>
    </lineage>
</organism>
<dbReference type="AlphaFoldDB" id="Q9ABR6"/>
<sequence>MATAASGRVDAQGKLQAPGVTIRSVSYQNGRLPMAKLNYVTVGSNDLPKAKAFYDALLASAGFRPLFDHPSGGRLYRGEGCMFGVLGPHDGNPACVGNGMMAGFAFDTPAEVDAFHAKALELGAVCDGPPGERMPKAYFAYFRDLDGNKLCGYKLG</sequence>
<dbReference type="PROSITE" id="PS51819">
    <property type="entry name" value="VOC"/>
    <property type="match status" value="1"/>
</dbReference>
<dbReference type="EMBL" id="AE005673">
    <property type="protein sequence ID" value="AAK22145.1"/>
    <property type="molecule type" value="Genomic_DNA"/>
</dbReference>
<dbReference type="Gene3D" id="3.10.180.10">
    <property type="entry name" value="2,3-Dihydroxybiphenyl 1,2-Dioxygenase, domain 1"/>
    <property type="match status" value="1"/>
</dbReference>
<dbReference type="STRING" id="190650.CC_0158"/>
<dbReference type="SUPFAM" id="SSF54593">
    <property type="entry name" value="Glyoxalase/Bleomycin resistance protein/Dihydroxybiphenyl dioxygenase"/>
    <property type="match status" value="1"/>
</dbReference>
<dbReference type="Proteomes" id="UP000001816">
    <property type="component" value="Chromosome"/>
</dbReference>
<dbReference type="BioCyc" id="CAULO:CC0158-MONOMER"/>
<dbReference type="PANTHER" id="PTHR35006">
    <property type="entry name" value="GLYOXALASE FAMILY PROTEIN (AFU_ORTHOLOGUE AFUA_5G14830)"/>
    <property type="match status" value="1"/>
</dbReference>
<dbReference type="InterPro" id="IPR004360">
    <property type="entry name" value="Glyas_Fos-R_dOase_dom"/>
</dbReference>
<gene>
    <name evidence="2" type="ordered locus">CC_0158</name>
</gene>
<feature type="domain" description="VOC" evidence="1">
    <location>
        <begin position="36"/>
        <end position="155"/>
    </location>
</feature>
<dbReference type="PIR" id="E87268">
    <property type="entry name" value="E87268"/>
</dbReference>
<protein>
    <recommendedName>
        <fullName evidence="1">VOC domain-containing protein</fullName>
    </recommendedName>
</protein>
<reference evidence="2 3" key="1">
    <citation type="journal article" date="2001" name="Proc. Natl. Acad. Sci. U.S.A.">
        <title>Complete genome sequence of Caulobacter crescentus.</title>
        <authorList>
            <person name="Nierman W.C."/>
            <person name="Feldblyum T.V."/>
            <person name="Laub M.T."/>
            <person name="Paulsen I.T."/>
            <person name="Nelson K.E."/>
            <person name="Eisen J.A."/>
            <person name="Heidelberg J.F."/>
            <person name="Alley M.R."/>
            <person name="Ohta N."/>
            <person name="Maddock J.R."/>
            <person name="Potocka I."/>
            <person name="Nelson W.C."/>
            <person name="Newton A."/>
            <person name="Stephens C."/>
            <person name="Phadke N.D."/>
            <person name="Ely B."/>
            <person name="DeBoy R.T."/>
            <person name="Dodson R.J."/>
            <person name="Durkin A.S."/>
            <person name="Gwinn M.L."/>
            <person name="Haft D.H."/>
            <person name="Kolonay J.F."/>
            <person name="Smit J."/>
            <person name="Craven M.B."/>
            <person name="Khouri H."/>
            <person name="Shetty J."/>
            <person name="Berry K."/>
            <person name="Utterback T."/>
            <person name="Tran K."/>
            <person name="Wolf A."/>
            <person name="Vamathevan J."/>
            <person name="Ermolaeva M."/>
            <person name="White O."/>
            <person name="Salzberg S.L."/>
            <person name="Venter J.C."/>
            <person name="Shapiro L."/>
            <person name="Fraser C.M."/>
        </authorList>
    </citation>
    <scope>NUCLEOTIDE SEQUENCE [LARGE SCALE GENOMIC DNA]</scope>
    <source>
        <strain evidence="3">ATCC 19089 / CB15</strain>
    </source>
</reference>
<dbReference type="PANTHER" id="PTHR35006:SF1">
    <property type="entry name" value="BLL2941 PROTEIN"/>
    <property type="match status" value="1"/>
</dbReference>
<dbReference type="Pfam" id="PF00903">
    <property type="entry name" value="Glyoxalase"/>
    <property type="match status" value="1"/>
</dbReference>
<dbReference type="EnsemblBacteria" id="AAK22145">
    <property type="protein sequence ID" value="AAK22145"/>
    <property type="gene ID" value="CC_0158"/>
</dbReference>
<dbReference type="InterPro" id="IPR037523">
    <property type="entry name" value="VOC_core"/>
</dbReference>
<evidence type="ECO:0000259" key="1">
    <source>
        <dbReference type="PROSITE" id="PS51819"/>
    </source>
</evidence>